<comment type="caution">
    <text evidence="2">The sequence shown here is derived from an EMBL/GenBank/DDBJ whole genome shotgun (WGS) entry which is preliminary data.</text>
</comment>
<protein>
    <submittedName>
        <fullName evidence="2">Uncharacterized protein</fullName>
    </submittedName>
</protein>
<organism evidence="2 3">
    <name type="scientific">Phytophthora nicotianae P1569</name>
    <dbReference type="NCBI Taxonomy" id="1317065"/>
    <lineage>
        <taxon>Eukaryota</taxon>
        <taxon>Sar</taxon>
        <taxon>Stramenopiles</taxon>
        <taxon>Oomycota</taxon>
        <taxon>Peronosporomycetes</taxon>
        <taxon>Peronosporales</taxon>
        <taxon>Peronosporaceae</taxon>
        <taxon>Phytophthora</taxon>
    </lineage>
</organism>
<dbReference type="Proteomes" id="UP000018721">
    <property type="component" value="Unassembled WGS sequence"/>
</dbReference>
<dbReference type="HOGENOM" id="CLU_071447_0_0_1"/>
<dbReference type="AlphaFoldDB" id="V9FEQ3"/>
<dbReference type="eggNOG" id="ENOG502S39U">
    <property type="taxonomic scope" value="Eukaryota"/>
</dbReference>
<feature type="region of interest" description="Disordered" evidence="1">
    <location>
        <begin position="199"/>
        <end position="218"/>
    </location>
</feature>
<dbReference type="OrthoDB" id="163343at2759"/>
<feature type="region of interest" description="Disordered" evidence="1">
    <location>
        <begin position="80"/>
        <end position="104"/>
    </location>
</feature>
<keyword evidence="3" id="KW-1185">Reference proteome</keyword>
<dbReference type="EMBL" id="ANIZ01001110">
    <property type="protein sequence ID" value="ETI49268.1"/>
    <property type="molecule type" value="Genomic_DNA"/>
</dbReference>
<evidence type="ECO:0000313" key="2">
    <source>
        <dbReference type="EMBL" id="ETI49268.1"/>
    </source>
</evidence>
<accession>V9FEQ3</accession>
<proteinExistence type="predicted"/>
<sequence length="218" mass="25578">MLNDRDKVHPRIWSPFTSIEQSMMEFDRITNEMLRFSPFDIHSRLFMMPDAIIEDEFFRDLPIQGTKQNHKRLTDNCTNSKEKNLKKNRDIVRKEGNQPTGDHHTFSCYSFSNSTVMDAKGRQVASTRRRYEDSTGRLKAEHERQIEGKKLRRTWNRQNKDDGGHFESVCSSGTPDEFEEMWKKTPFGKVEKKAIKYDNKKKRLEAGDGGDKARKAKL</sequence>
<reference evidence="2 3" key="1">
    <citation type="submission" date="2013-11" db="EMBL/GenBank/DDBJ databases">
        <title>The Genome Sequence of Phytophthora parasitica P1569.</title>
        <authorList>
            <consortium name="The Broad Institute Genomics Platform"/>
            <person name="Russ C."/>
            <person name="Tyler B."/>
            <person name="Panabieres F."/>
            <person name="Shan W."/>
            <person name="Tripathy S."/>
            <person name="Grunwald N."/>
            <person name="Machado M."/>
            <person name="Johnson C.S."/>
            <person name="Arredondo F."/>
            <person name="Hong C."/>
            <person name="Coffey M."/>
            <person name="Young S.K."/>
            <person name="Zeng Q."/>
            <person name="Gargeya S."/>
            <person name="Fitzgerald M."/>
            <person name="Abouelleil A."/>
            <person name="Alvarado L."/>
            <person name="Chapman S.B."/>
            <person name="Gainer-Dewar J."/>
            <person name="Goldberg J."/>
            <person name="Griggs A."/>
            <person name="Gujja S."/>
            <person name="Hansen M."/>
            <person name="Howarth C."/>
            <person name="Imamovic A."/>
            <person name="Ireland A."/>
            <person name="Larimer J."/>
            <person name="McCowan C."/>
            <person name="Murphy C."/>
            <person name="Pearson M."/>
            <person name="Poon T.W."/>
            <person name="Priest M."/>
            <person name="Roberts A."/>
            <person name="Saif S."/>
            <person name="Shea T."/>
            <person name="Sykes S."/>
            <person name="Wortman J."/>
            <person name="Nusbaum C."/>
            <person name="Birren B."/>
        </authorList>
    </citation>
    <scope>NUCLEOTIDE SEQUENCE [LARGE SCALE GENOMIC DNA]</scope>
    <source>
        <strain evidence="2 3">P1569</strain>
    </source>
</reference>
<feature type="region of interest" description="Disordered" evidence="1">
    <location>
        <begin position="156"/>
        <end position="176"/>
    </location>
</feature>
<evidence type="ECO:0000313" key="3">
    <source>
        <dbReference type="Proteomes" id="UP000018721"/>
    </source>
</evidence>
<evidence type="ECO:0000256" key="1">
    <source>
        <dbReference type="SAM" id="MobiDB-lite"/>
    </source>
</evidence>
<name>V9FEQ3_PHYNI</name>
<gene>
    <name evidence="2" type="ORF">F443_06815</name>
</gene>